<dbReference type="GO" id="GO:0003700">
    <property type="term" value="F:DNA-binding transcription factor activity"/>
    <property type="evidence" value="ECO:0007669"/>
    <property type="project" value="TreeGrafter"/>
</dbReference>
<dbReference type="InterPro" id="IPR050807">
    <property type="entry name" value="TransReg_Diox_bact_type"/>
</dbReference>
<comment type="caution">
    <text evidence="3">The sequence shown here is derived from an EMBL/GenBank/DDBJ whole genome shotgun (WGS) entry which is preliminary data.</text>
</comment>
<reference evidence="3" key="1">
    <citation type="submission" date="2017-02" db="EMBL/GenBank/DDBJ databases">
        <title>Delving into the versatile metabolic prowess of the omnipresent phylum Bacteroidetes.</title>
        <authorList>
            <person name="Nobu M.K."/>
            <person name="Mei R."/>
            <person name="Narihiro T."/>
            <person name="Kuroda K."/>
            <person name="Liu W.-T."/>
        </authorList>
    </citation>
    <scope>NUCLEOTIDE SEQUENCE</scope>
    <source>
        <strain evidence="3">ADurb.Bin276</strain>
    </source>
</reference>
<gene>
    <name evidence="3" type="primary">sinR_1</name>
    <name evidence="3" type="ORF">BWY41_00139</name>
</gene>
<evidence type="ECO:0000313" key="3">
    <source>
        <dbReference type="EMBL" id="OQA61459.1"/>
    </source>
</evidence>
<dbReference type="Gene3D" id="1.10.260.40">
    <property type="entry name" value="lambda repressor-like DNA-binding domains"/>
    <property type="match status" value="1"/>
</dbReference>
<dbReference type="InterPro" id="IPR010982">
    <property type="entry name" value="Lambda_DNA-bd_dom_sf"/>
</dbReference>
<name>A0A1V5T3W9_9BACT</name>
<protein>
    <submittedName>
        <fullName evidence="3">HTH-type transcriptional regulator SinR</fullName>
    </submittedName>
</protein>
<dbReference type="PROSITE" id="PS50943">
    <property type="entry name" value="HTH_CROC1"/>
    <property type="match status" value="1"/>
</dbReference>
<accession>A0A1V5T3W9</accession>
<dbReference type="Proteomes" id="UP000485569">
    <property type="component" value="Unassembled WGS sequence"/>
</dbReference>
<dbReference type="GO" id="GO:0003677">
    <property type="term" value="F:DNA binding"/>
    <property type="evidence" value="ECO:0007669"/>
    <property type="project" value="UniProtKB-KW"/>
</dbReference>
<proteinExistence type="predicted"/>
<keyword evidence="1" id="KW-0238">DNA-binding</keyword>
<dbReference type="SMART" id="SM00530">
    <property type="entry name" value="HTH_XRE"/>
    <property type="match status" value="1"/>
</dbReference>
<dbReference type="CDD" id="cd00093">
    <property type="entry name" value="HTH_XRE"/>
    <property type="match status" value="1"/>
</dbReference>
<evidence type="ECO:0000256" key="1">
    <source>
        <dbReference type="ARBA" id="ARBA00023125"/>
    </source>
</evidence>
<sequence>MNLGKRIEQIRKSKGMSRSKLSFRCLISENHLRLIEQGKNENVTIKNLQKIADALEVKLTDLLEEPKAA</sequence>
<dbReference type="PANTHER" id="PTHR46797:SF1">
    <property type="entry name" value="METHYLPHOSPHONATE SYNTHASE"/>
    <property type="match status" value="1"/>
</dbReference>
<organism evidence="3">
    <name type="scientific">Candidatus Atribacter allofermentans</name>
    <dbReference type="NCBI Taxonomy" id="1852833"/>
    <lineage>
        <taxon>Bacteria</taxon>
        <taxon>Pseudomonadati</taxon>
        <taxon>Atribacterota</taxon>
        <taxon>Atribacteria</taxon>
        <taxon>Atribacterales</taxon>
        <taxon>Atribacteraceae</taxon>
        <taxon>Atribacter</taxon>
    </lineage>
</organism>
<dbReference type="SUPFAM" id="SSF47413">
    <property type="entry name" value="lambda repressor-like DNA-binding domains"/>
    <property type="match status" value="1"/>
</dbReference>
<evidence type="ECO:0000259" key="2">
    <source>
        <dbReference type="PROSITE" id="PS50943"/>
    </source>
</evidence>
<dbReference type="GO" id="GO:0005829">
    <property type="term" value="C:cytosol"/>
    <property type="evidence" value="ECO:0007669"/>
    <property type="project" value="TreeGrafter"/>
</dbReference>
<dbReference type="AlphaFoldDB" id="A0A1V5T3W9"/>
<dbReference type="EMBL" id="MWBQ01000018">
    <property type="protein sequence ID" value="OQA61459.1"/>
    <property type="molecule type" value="Genomic_DNA"/>
</dbReference>
<dbReference type="Pfam" id="PF13443">
    <property type="entry name" value="HTH_26"/>
    <property type="match status" value="1"/>
</dbReference>
<feature type="domain" description="HTH cro/C1-type" evidence="2">
    <location>
        <begin position="7"/>
        <end position="62"/>
    </location>
</feature>
<dbReference type="PANTHER" id="PTHR46797">
    <property type="entry name" value="HTH-TYPE TRANSCRIPTIONAL REGULATOR"/>
    <property type="match status" value="1"/>
</dbReference>
<dbReference type="InterPro" id="IPR001387">
    <property type="entry name" value="Cro/C1-type_HTH"/>
</dbReference>